<dbReference type="SUPFAM" id="SSF48371">
    <property type="entry name" value="ARM repeat"/>
    <property type="match status" value="1"/>
</dbReference>
<evidence type="ECO:0000256" key="1">
    <source>
        <dbReference type="SAM" id="MobiDB-lite"/>
    </source>
</evidence>
<dbReference type="Proteomes" id="UP000736787">
    <property type="component" value="Unassembled WGS sequence"/>
</dbReference>
<dbReference type="VEuPathDB" id="FungiDB:PC110_g10541"/>
<feature type="region of interest" description="Disordered" evidence="1">
    <location>
        <begin position="358"/>
        <end position="409"/>
    </location>
</feature>
<evidence type="ECO:0000313" key="2">
    <source>
        <dbReference type="EMBL" id="KAG2947456.1"/>
    </source>
</evidence>
<feature type="compositionally biased region" description="Basic and acidic residues" evidence="1">
    <location>
        <begin position="304"/>
        <end position="313"/>
    </location>
</feature>
<accession>A0A8T1E8B0</accession>
<evidence type="ECO:0008006" key="4">
    <source>
        <dbReference type="Google" id="ProtNLM"/>
    </source>
</evidence>
<feature type="region of interest" description="Disordered" evidence="1">
    <location>
        <begin position="25"/>
        <end position="58"/>
    </location>
</feature>
<feature type="compositionally biased region" description="Low complexity" evidence="1">
    <location>
        <begin position="186"/>
        <end position="195"/>
    </location>
</feature>
<dbReference type="InterPro" id="IPR016024">
    <property type="entry name" value="ARM-type_fold"/>
</dbReference>
<dbReference type="Gene3D" id="1.25.10.10">
    <property type="entry name" value="Leucine-rich Repeat Variant"/>
    <property type="match status" value="1"/>
</dbReference>
<feature type="region of interest" description="Disordered" evidence="1">
    <location>
        <begin position="285"/>
        <end position="328"/>
    </location>
</feature>
<feature type="compositionally biased region" description="Basic and acidic residues" evidence="1">
    <location>
        <begin position="170"/>
        <end position="182"/>
    </location>
</feature>
<name>A0A8T1E8B0_9STRA</name>
<proteinExistence type="predicted"/>
<organism evidence="2 3">
    <name type="scientific">Phytophthora cactorum</name>
    <dbReference type="NCBI Taxonomy" id="29920"/>
    <lineage>
        <taxon>Eukaryota</taxon>
        <taxon>Sar</taxon>
        <taxon>Stramenopiles</taxon>
        <taxon>Oomycota</taxon>
        <taxon>Peronosporomycetes</taxon>
        <taxon>Peronosporales</taxon>
        <taxon>Peronosporaceae</taxon>
        <taxon>Phytophthora</taxon>
    </lineage>
</organism>
<comment type="caution">
    <text evidence="2">The sequence shown here is derived from an EMBL/GenBank/DDBJ whole genome shotgun (WGS) entry which is preliminary data.</text>
</comment>
<gene>
    <name evidence="2" type="ORF">PC117_g6801</name>
</gene>
<dbReference type="VEuPathDB" id="FungiDB:PC110_g10540"/>
<feature type="compositionally biased region" description="Low complexity" evidence="1">
    <location>
        <begin position="359"/>
        <end position="369"/>
    </location>
</feature>
<feature type="compositionally biased region" description="Low complexity" evidence="1">
    <location>
        <begin position="28"/>
        <end position="44"/>
    </location>
</feature>
<dbReference type="InterPro" id="IPR011989">
    <property type="entry name" value="ARM-like"/>
</dbReference>
<evidence type="ECO:0000313" key="3">
    <source>
        <dbReference type="Proteomes" id="UP000736787"/>
    </source>
</evidence>
<feature type="compositionally biased region" description="Basic and acidic residues" evidence="1">
    <location>
        <begin position="241"/>
        <end position="253"/>
    </location>
</feature>
<reference evidence="2" key="1">
    <citation type="submission" date="2018-10" db="EMBL/GenBank/DDBJ databases">
        <title>Effector identification in a new, highly contiguous assembly of the strawberry crown rot pathogen Phytophthora cactorum.</title>
        <authorList>
            <person name="Armitage A.D."/>
            <person name="Nellist C.F."/>
            <person name="Bates H."/>
            <person name="Vickerstaff R.J."/>
            <person name="Harrison R.J."/>
        </authorList>
    </citation>
    <scope>NUCLEOTIDE SEQUENCE</scope>
    <source>
        <strain evidence="2">4040</strain>
    </source>
</reference>
<protein>
    <recommendedName>
        <fullName evidence="4">Armadillo-type fold</fullName>
    </recommendedName>
</protein>
<dbReference type="EMBL" id="RCMK01000132">
    <property type="protein sequence ID" value="KAG2947456.1"/>
    <property type="molecule type" value="Genomic_DNA"/>
</dbReference>
<sequence length="4184" mass="469435">MHRGRELDEVAAALADVQARQQSLARGSVLSRASSPSPSVSAVPSPSPSPPPVSKEKTQRAAAPFLWLKRRVVRCSDRKESDALEDLGSLELVSSASLASVRALIGQFIVLPPRREFVFVHPTTNMPVTAAEESDICAGDLSFICLVLLPVKEPPAARDTSTVSTVTISRAERKAEQRRPETAHTQQQPEQKQLQPHTVAAGVAAAVPSDPRPVPVVKRDRVSPGAVRTGRERQVALQPVQEERKQPSIEAKTEAAPLRAPTKLVESKRAIAEVKLALDSKRASSANLPERLKPRQTKITGQDTTDRQGSERLGRRRVASAGSDAVATERKGVEEKLAVSLIPEALHAAQDKALEIVATSQSSPSTQQQVREGDSLQQTLSGDTKIANPAPEIPTSLGKTVHQTPGHLHRSRRFKALTAEKSWGCEEPEEQELATDAEVEDFLQSFLEIVRTGLEDVDARQLDTALLYYGVDYCALKLNGVLLGLDTELGTRCTHVRGGVDGQLQQYLLKIFPVEKDKSVDLEALQRFEFALNVFTGMRGWRSPTQLRANYFEEKHPLQLIPASDSRRLAFLHLSDRDHQLFALASSDDPTVQLESWLADGMEITYLLLYGFLQSRRNSGPKSLVKLDSLHSRQDRIQAAIQKLSSFSFDVWKRLEFRTTDIEDTSMVRRLNEVIRTFLRDSKRYCGDLEESVFFPALVGYLNRKNEQLAQSLSGLLSTPGAHGPHKTSVLECSRLLRQHLEQSESQSTSSDAYLQSMGLQIIDVDKINASRNRAGLGRLYVNGRESSVIHYQCNLMANETNLLLKARWEQQELLKGTISRYCFHGPKEDAFEYVFVRTKLSASAVNEMRWEDRDIVGRKEAQHAFALLCGDSLEAPGNVAIGVGVNIIHADLLPHITSMISLNTILREYSGATSISFGYCYTPAGQAARVVFRVHTDAFVGKPGYVRGSSGSWGLLSAVNGVDRFLRSAQEEEANAFCEADGLRFLNSFLQEWGQSWTTTKYGKPFFDYIYEKRRVVIARLREDLLQAMKRVIAIIPRVPQSITKTNISIIVQMIESFPDVSDVADEAIGVLMTICSNTHQSKPTKLVSDYFAPRMTENQKQFTNQAGLDILKNAATKLQNVPAYKESVETAILCLLMTHEISATKTGLLIHWQEWLNFYVENGAWTRQSAEPALPVFLLIQVHAHFFTATSIVEPDVEKCPCGCDGHLVEFSKAFVGVTKMFRYMDFNHERQSHAQQKELDQDDPTVSDPSSVGVIWESNEWNDPSRAMAEKLANHLKLLVVLSSMTRNIVSIGNSDELREIILLLVRFVRERIHSASPQTTLYLLSLRNLIWATRAEILKWGISDLIEPSFLRKLLLLAKDKLYQDLPAGILWGLADAYEKSNMYLLSFEVDDALATGSYFTKKIGFAVMVDNLASKLTANRSIENDCGAMASMIANPASSSFFLTNYGYPFVLKIMESILRLIRAGHTHAEDKSEEISPDTIVGEAFGPMLSYSYAIVSQQERELLQLCRAALRVLEAMQRISPESVLDEAARTKTTILPLLDYPNKLVAQYAVLCCSTHLQTHPTQCGKLVENDVLDKVIAFFFEDEFPPIQVAAFSCIKLVFADHKYLAALQSKLFPLRERIVSCLHSPDFEVKRKAVLFLAEAVFRLDDQTFLDGFAEVFAAVGNNGLIMELFDSVSKEIALNPSADSVLQLLVRLMIKLNLVARTGGDQLVHVICLTLKTHKKDTFLRPVLFNFLHLTVAQGGHVEYLERKSRLDVVTGLLSQQLTLSELRDVANILILVATNHTGIRHYLSGFESGCIPKIAGLLSEFSEYSLNSDNSKSSLPAQDGNLEDHATEILPKELLDEGTAKYLLKVTTAKTVFISHFTEDIYELFLRLLLLLLTGPEFSVEERYGCVCESDGCSNCDPCDIIAKTRCGHYILRLSATHRVLCPTYDLEFLLSAKGDPADKILSLIVKVLEVLAINHQCRVQMLRGSMKADWFWVPVLAKNSMIPGFLESDGEQSEGAKHREESTADTIQLLGHLSAVKEVAQRLMIERPFVSMLFTYLTPTDQLFTSNVAIRRASAFTLARLAEFPLIVRDTFFQENMAMISYASLDNDGLQVSNPERDTVVLANEMILTRNQRLLTPGLQGRSVDDGVLSLLVRLLVSEESDSQEVGVLAGDVLAGLLYFQGNSRDGKRLYSVLWHYTRALSPSKSNKDLAHPSSKRLTAYLHNWIGPMLQKLRQSSFGTFHEDTAQLLSDELAYTDKHLEETSGRELLRVLVSLLLSPTGICGTMANSNNLRSSDLDIIQTYSHERRAHLRPRSLQYVFNASDRSMRESNDYSFHGSAHLWLFLRKLWELSITELSERKRASISEVRDIVVAIIPRVLTSWNRECAFRYSAVAFDRRKCFLDFVIAVGKWDPSVLSVINAKTIVEIVVRNGGDAPVTMGREYLLLKEMCQHIPENIGLMMKCFGLDCVNDPRSKPSDFFRMFWSPAHLKLLPVKFTLAVKTKMTILDPSPDAELVTIFGIDLLKLLSSRIPLAAKWFVDCQGETQLLDMMLLASKASALQMQHPLSLPLLLLYNESVEFEMHLAGAQEGIQGNTSDLEVYCKFLYMICTSGINPQLDLAFRHAIQSRFGILLVLLQRVHELLETHSVHIVLRCIGSVCIDIPSNYSLVATCTDAGNETGEFVNTIVNALAELESHLQCQNVVGHLEIQATFSCIDAITSVPDQNDRFETRNLVVTALLVIQLITTRSHALDTEMTVAIQSVMKVLLRVVSGEDNDYLDALNEARTLTLVAGYELISQCYSVANDNIQLLRLLECYTALLDALVTSPNFRDMLWTAYFNGTETSSSFIAWVYQWILFEPSESPRINALNPSRASKRARVLEVAGKMQALTLSVVIRLTEHPFIVEELSLHPKFPMVTAHICTALEHETRAIGFGRAVQWVKFLCFVLEQWEEAASLQRWQSDRVRMGTVKSFLAHVKIPVLLQACGLAQAQEDSFVCYAIRFLWLIVKLQIDAGNALVFVGGCDDEWIELIPLASGMLKSSSSSMRSKCYLLGLLAEQTLNREILPTDMIDVVDLVYAALRMLTEGAMSRETVQIVASRIIKGFLSTQKWEKNAEGSLDEDLIRFGITLQSQRFVLHLTRIPQIRTALFHSESIHPLVCQTLFQDAIAVLSVKREHELWTRAQVDACQLINSLLKAADEVDRNSVLRSYRLVARRGQFLKSCINLLSEPWKPEFQCIIVESMITYLDRNVSGGAEVATLRKQGQGDLMALLLSIIDAEDAIQDYETPSISVLCLRLYNSIIEFSLDNARYAVRQGFSELCRNLREAASRQDTLVRCDLVKMGYFVVRMVGNSNGDVNRSITKEIWEITTAVLLHPLLTTHWETTTLVLEILRCCTGSRKELQTMIAREWDERGKHVTLCLANLLHDETLLNDGVGSERDLIEVLWWEVSTSNSKVETMKSSELRDLWYSLLNELCCNRDSALAIMEKDFLERFIVLESSLSNSGLLQDPANTSFLRLVSSVFHATNLSDHERYFKKAVPTMEILAELCLCTIVCIFDMNEAKWNATEVLYALAMHQDTLIGVWKACYLYPTQISDAALVKGTERLCAVSEMLLQCGNNVADLILVLTAVLKICRQSIDILIRARNLSECWPMINVLVQVLQQCISDPSASSRSYLRPIVLTTSNPADFLPYYFPTELHVKATVLALQLVQLCLADRQFTESLETESDLLRNLFVCIATSNWRVASAAAIELSTLIHCDPDVTNPEDDEDGVTRYMCDQGDYRYLEFFSDFATQEVVRVAPSSRFPPCFVLLVRWLRFYSVNVTLLSDVQMVEDFAQELESTKELAETTQLDVHEKFAGSILEILLYLVANYHSVIYTSDNSESEEKEHSLFLQSLLALCQRRPRSCLDNADTCIVSSCRVRSRALKLVQLLCSIDLPHTRSVQVFSNPQQMQILMMIVENSTSDVEQNSAAQLMEALALKDPVKNVLIRDTSLLFRLGAWLEIDKLQLLAAAIIQRLATPSSSVLNRSVFGFSPSIQQQLAHFLIVGVEQKKPSQVLPKKSKPLLREVYRLRIEMQLEEDIKRSPRQKSSTSLLSVQLRLEIVDQSGLCLRQFEYQATVRSGDEFCYHEFLMEPAASIVRCTILTRNAAEYEDPKLSTQIREKKCAMKLYFPLPTLLSKALRLLRLF</sequence>
<feature type="compositionally biased region" description="Polar residues" evidence="1">
    <location>
        <begin position="159"/>
        <end position="168"/>
    </location>
</feature>
<feature type="region of interest" description="Disordered" evidence="1">
    <location>
        <begin position="158"/>
        <end position="256"/>
    </location>
</feature>